<dbReference type="AlphaFoldDB" id="A0A3M7R6Q0"/>
<dbReference type="PANTHER" id="PTHR10876">
    <property type="entry name" value="ZINC FINGER PROTEIN ZPR1"/>
    <property type="match status" value="1"/>
</dbReference>
<keyword evidence="4" id="KW-0862">Zinc</keyword>
<evidence type="ECO:0000256" key="1">
    <source>
        <dbReference type="ARBA" id="ARBA00008354"/>
    </source>
</evidence>
<keyword evidence="7" id="KW-1185">Reference proteome</keyword>
<dbReference type="OrthoDB" id="308464at2759"/>
<dbReference type="InterPro" id="IPR042451">
    <property type="entry name" value="ZPR1_A/B_dom"/>
</dbReference>
<evidence type="ECO:0000256" key="3">
    <source>
        <dbReference type="ARBA" id="ARBA00022771"/>
    </source>
</evidence>
<dbReference type="Gene3D" id="2.60.120.1040">
    <property type="entry name" value="ZPR1, A/B domain"/>
    <property type="match status" value="1"/>
</dbReference>
<dbReference type="Gene3D" id="2.20.25.420">
    <property type="entry name" value="ZPR1, zinc finger domain"/>
    <property type="match status" value="1"/>
</dbReference>
<dbReference type="InterPro" id="IPR042452">
    <property type="entry name" value="ZPR1_Znf1/2"/>
</dbReference>
<dbReference type="PANTHER" id="PTHR10876:SF0">
    <property type="entry name" value="ZINC FINGER PROTEIN ZPR1"/>
    <property type="match status" value="1"/>
</dbReference>
<reference evidence="6 7" key="1">
    <citation type="journal article" date="2018" name="Sci. Rep.">
        <title>Genomic signatures of local adaptation to the degree of environmental predictability in rotifers.</title>
        <authorList>
            <person name="Franch-Gras L."/>
            <person name="Hahn C."/>
            <person name="Garcia-Roger E.M."/>
            <person name="Carmona M.J."/>
            <person name="Serra M."/>
            <person name="Gomez A."/>
        </authorList>
    </citation>
    <scope>NUCLEOTIDE SEQUENCE [LARGE SCALE GENOMIC DNA]</scope>
    <source>
        <strain evidence="6">HYR1</strain>
    </source>
</reference>
<dbReference type="InterPro" id="IPR004457">
    <property type="entry name" value="Znf_ZPR1"/>
</dbReference>
<comment type="caution">
    <text evidence="6">The sequence shown here is derived from an EMBL/GenBank/DDBJ whole genome shotgun (WGS) entry which is preliminary data.</text>
</comment>
<dbReference type="EMBL" id="REGN01004110">
    <property type="protein sequence ID" value="RNA19064.1"/>
    <property type="molecule type" value="Genomic_DNA"/>
</dbReference>
<evidence type="ECO:0000259" key="5">
    <source>
        <dbReference type="SMART" id="SM00709"/>
    </source>
</evidence>
<proteinExistence type="inferred from homology"/>
<gene>
    <name evidence="6" type="ORF">BpHYR1_007987</name>
</gene>
<name>A0A3M7R6Q0_BRAPC</name>
<dbReference type="STRING" id="10195.A0A3M7R6Q0"/>
<dbReference type="InterPro" id="IPR056180">
    <property type="entry name" value="ZPR1_jr_dom"/>
</dbReference>
<dbReference type="Proteomes" id="UP000276133">
    <property type="component" value="Unassembled WGS sequence"/>
</dbReference>
<accession>A0A3M7R6Q0</accession>
<feature type="domain" description="Zinc finger ZPR1-type" evidence="5">
    <location>
        <begin position="23"/>
        <end position="185"/>
    </location>
</feature>
<keyword evidence="2" id="KW-0479">Metal-binding</keyword>
<dbReference type="SMART" id="SM00709">
    <property type="entry name" value="Zpr1"/>
    <property type="match status" value="1"/>
</dbReference>
<dbReference type="GO" id="GO:0008270">
    <property type="term" value="F:zinc ion binding"/>
    <property type="evidence" value="ECO:0007669"/>
    <property type="project" value="UniProtKB-KW"/>
</dbReference>
<dbReference type="FunFam" id="2.60.120.1040:FF:000006">
    <property type="entry name" value="Zinc finger protein zpr1"/>
    <property type="match status" value="1"/>
</dbReference>
<keyword evidence="3" id="KW-0863">Zinc-finger</keyword>
<organism evidence="6 7">
    <name type="scientific">Brachionus plicatilis</name>
    <name type="common">Marine rotifer</name>
    <name type="synonym">Brachionus muelleri</name>
    <dbReference type="NCBI Taxonomy" id="10195"/>
    <lineage>
        <taxon>Eukaryota</taxon>
        <taxon>Metazoa</taxon>
        <taxon>Spiralia</taxon>
        <taxon>Gnathifera</taxon>
        <taxon>Rotifera</taxon>
        <taxon>Eurotatoria</taxon>
        <taxon>Monogononta</taxon>
        <taxon>Pseudotrocha</taxon>
        <taxon>Ploima</taxon>
        <taxon>Brachionidae</taxon>
        <taxon>Brachionus</taxon>
    </lineage>
</organism>
<comment type="similarity">
    <text evidence="1">Belongs to the ZPR1 family.</text>
</comment>
<sequence length="221" mass="24858">MEQTEVIEKNQNELMNSLAEFQNQCPNCLKPSSTSMNMMEIPFFKKIVITCSACDSCGLKSSSIKYGGGISAKGVQYTLKIRNLSDLNREIIISENATLEIPEIDFYMNSGSLGGKFTTLEGILRNAITQLRETCPFSFTGDEYSRKKAILMEDFLDKLELIQNGKMLDVTVILDDPSGKSYLQNLYAPDDDPSMNVDYYDRDYNQNEILGLNDIKTEDTA</sequence>
<dbReference type="Pfam" id="PF03367">
    <property type="entry name" value="Zn_ribbon_ZPR1"/>
    <property type="match status" value="1"/>
</dbReference>
<dbReference type="NCBIfam" id="TIGR00310">
    <property type="entry name" value="ZPR1_znf"/>
    <property type="match status" value="1"/>
</dbReference>
<evidence type="ECO:0000256" key="2">
    <source>
        <dbReference type="ARBA" id="ARBA00022723"/>
    </source>
</evidence>
<evidence type="ECO:0000256" key="4">
    <source>
        <dbReference type="ARBA" id="ARBA00022833"/>
    </source>
</evidence>
<protein>
    <submittedName>
        <fullName evidence="6">Zinc finger protein</fullName>
    </submittedName>
</protein>
<dbReference type="InterPro" id="IPR040141">
    <property type="entry name" value="ZPR1"/>
</dbReference>
<evidence type="ECO:0000313" key="6">
    <source>
        <dbReference type="EMBL" id="RNA19064.1"/>
    </source>
</evidence>
<dbReference type="GO" id="GO:0005634">
    <property type="term" value="C:nucleus"/>
    <property type="evidence" value="ECO:0007669"/>
    <property type="project" value="TreeGrafter"/>
</dbReference>
<dbReference type="Pfam" id="PF22794">
    <property type="entry name" value="jr-ZPR1"/>
    <property type="match status" value="1"/>
</dbReference>
<evidence type="ECO:0000313" key="7">
    <source>
        <dbReference type="Proteomes" id="UP000276133"/>
    </source>
</evidence>